<evidence type="ECO:0000313" key="4">
    <source>
        <dbReference type="Proteomes" id="UP000651156"/>
    </source>
</evidence>
<evidence type="ECO:0000313" key="3">
    <source>
        <dbReference type="EMBL" id="MBE9191467.1"/>
    </source>
</evidence>
<dbReference type="RefSeq" id="WP_193932608.1">
    <property type="nucleotide sequence ID" value="NZ_CAWPMZ010000063.1"/>
</dbReference>
<keyword evidence="4" id="KW-1185">Reference proteome</keyword>
<feature type="compositionally biased region" description="Low complexity" evidence="1">
    <location>
        <begin position="234"/>
        <end position="248"/>
    </location>
</feature>
<feature type="transmembrane region" description="Helical" evidence="2">
    <location>
        <begin position="33"/>
        <end position="56"/>
    </location>
</feature>
<dbReference type="EMBL" id="JADEWN010000033">
    <property type="protein sequence ID" value="MBE9191467.1"/>
    <property type="molecule type" value="Genomic_DNA"/>
</dbReference>
<dbReference type="Proteomes" id="UP000651156">
    <property type="component" value="Unassembled WGS sequence"/>
</dbReference>
<comment type="caution">
    <text evidence="3">The sequence shown here is derived from an EMBL/GenBank/DDBJ whole genome shotgun (WGS) entry which is preliminary data.</text>
</comment>
<protein>
    <submittedName>
        <fullName evidence="3">Pilus assembly protein PilO</fullName>
    </submittedName>
</protein>
<reference evidence="3 4" key="1">
    <citation type="submission" date="2020-10" db="EMBL/GenBank/DDBJ databases">
        <authorList>
            <person name="Castelo-Branco R."/>
            <person name="Eusebio N."/>
            <person name="Adriana R."/>
            <person name="Vieira A."/>
            <person name="Brugerolle De Fraissinette N."/>
            <person name="Rezende De Castro R."/>
            <person name="Schneider M.P."/>
            <person name="Vasconcelos V."/>
            <person name="Leao P.N."/>
        </authorList>
    </citation>
    <scope>NUCLEOTIDE SEQUENCE [LARGE SCALE GENOMIC DNA]</scope>
    <source>
        <strain evidence="3 4">LEGE 06123</strain>
    </source>
</reference>
<accession>A0ABR9UT48</accession>
<keyword evidence="2" id="KW-0472">Membrane</keyword>
<organism evidence="3 4">
    <name type="scientific">Gloeocapsopsis crepidinum LEGE 06123</name>
    <dbReference type="NCBI Taxonomy" id="588587"/>
    <lineage>
        <taxon>Bacteria</taxon>
        <taxon>Bacillati</taxon>
        <taxon>Cyanobacteriota</taxon>
        <taxon>Cyanophyceae</taxon>
        <taxon>Oscillatoriophycideae</taxon>
        <taxon>Chroococcales</taxon>
        <taxon>Chroococcaceae</taxon>
        <taxon>Gloeocapsopsis</taxon>
    </lineage>
</organism>
<name>A0ABR9UT48_9CHRO</name>
<proteinExistence type="predicted"/>
<keyword evidence="2" id="KW-1133">Transmembrane helix</keyword>
<evidence type="ECO:0000256" key="2">
    <source>
        <dbReference type="SAM" id="Phobius"/>
    </source>
</evidence>
<evidence type="ECO:0000256" key="1">
    <source>
        <dbReference type="SAM" id="MobiDB-lite"/>
    </source>
</evidence>
<sequence length="258" mass="27955">MTIAEDFIPEETIDFQPVAPSYPKAFGVTLTPGVSGVLIALLGLAGGVYLVVNLLMPTWQRHQELQASRDEKNALVAQKQLAIQQTEQVRAELAQVRQQNAQVLTLFADERTLDTLLLDLNRVVESGNAQLPQNAPRARLKRFVPINQSPEIVSDGSLGSAVNGKLKRQAVNIELEGTFEQTQAIIRNIERLQPLLIVKDYQSSLAQSGDQQAGVIQPGGPVITTSFQLEALMPASPAEAASAASNPEQQSLEGRDNT</sequence>
<gene>
    <name evidence="3" type="ORF">IQ230_14140</name>
</gene>
<feature type="region of interest" description="Disordered" evidence="1">
    <location>
        <begin position="234"/>
        <end position="258"/>
    </location>
</feature>
<keyword evidence="2" id="KW-0812">Transmembrane</keyword>